<gene>
    <name evidence="4" type="ORF">DBX24_03055</name>
</gene>
<dbReference type="EMBL" id="CP029149">
    <property type="protein sequence ID" value="QHN64945.1"/>
    <property type="molecule type" value="Genomic_DNA"/>
</dbReference>
<feature type="domain" description="CCDC81-like prokaryotic HU" evidence="2">
    <location>
        <begin position="1"/>
        <end position="59"/>
    </location>
</feature>
<dbReference type="RefSeq" id="WP_120488439.1">
    <property type="nucleotide sequence ID" value="NZ_CP029149.1"/>
</dbReference>
<dbReference type="GO" id="GO:0003677">
    <property type="term" value="F:DNA binding"/>
    <property type="evidence" value="ECO:0007669"/>
    <property type="project" value="UniProtKB-KW"/>
</dbReference>
<evidence type="ECO:0000259" key="2">
    <source>
        <dbReference type="Pfam" id="PF18174"/>
    </source>
</evidence>
<reference evidence="4 5" key="1">
    <citation type="submission" date="2018-04" db="EMBL/GenBank/DDBJ databases">
        <title>Characteristic and Complete Genome Sequencing of A Novel Member of Infective Endocarditis Causative Bacteria: Bergeyella cardium QL-PH.</title>
        <authorList>
            <person name="Pan H."/>
            <person name="Sun E."/>
            <person name="Zhang Y."/>
        </authorList>
    </citation>
    <scope>NUCLEOTIDE SEQUENCE [LARGE SCALE GENOMIC DNA]</scope>
    <source>
        <strain evidence="4 5">HPQL</strain>
    </source>
</reference>
<evidence type="ECO:0000259" key="3">
    <source>
        <dbReference type="Pfam" id="PF18175"/>
    </source>
</evidence>
<dbReference type="SUPFAM" id="SSF47729">
    <property type="entry name" value="IHF-like DNA-binding proteins"/>
    <property type="match status" value="1"/>
</dbReference>
<dbReference type="InterPro" id="IPR040495">
    <property type="entry name" value="HU-CCDC81_bac_1"/>
</dbReference>
<dbReference type="InterPro" id="IPR010992">
    <property type="entry name" value="IHF-like_DNA-bd_dom_sf"/>
</dbReference>
<evidence type="ECO:0008006" key="6">
    <source>
        <dbReference type="Google" id="ProtNLM"/>
    </source>
</evidence>
<dbReference type="KEGG" id="bcad:DBX24_03055"/>
<feature type="domain" description="CCDC81-like prokaryotic HU" evidence="3">
    <location>
        <begin position="65"/>
        <end position="129"/>
    </location>
</feature>
<evidence type="ECO:0000313" key="4">
    <source>
        <dbReference type="EMBL" id="QHN64945.1"/>
    </source>
</evidence>
<protein>
    <recommendedName>
        <fullName evidence="6">CCDC81-like prokaryotic HU domain-containing protein</fullName>
    </recommendedName>
</protein>
<name>A0A6P1QTD1_9FLAO</name>
<keyword evidence="1" id="KW-0238">DNA-binding</keyword>
<dbReference type="OrthoDB" id="653949at2"/>
<organism evidence="4 5">
    <name type="scientific">Bergeyella cardium</name>
    <dbReference type="NCBI Taxonomy" id="1585976"/>
    <lineage>
        <taxon>Bacteria</taxon>
        <taxon>Pseudomonadati</taxon>
        <taxon>Bacteroidota</taxon>
        <taxon>Flavobacteriia</taxon>
        <taxon>Flavobacteriales</taxon>
        <taxon>Weeksellaceae</taxon>
        <taxon>Bergeyella</taxon>
    </lineage>
</organism>
<sequence>MENFTHYILDELKANHKVAIKGFGTFFLKDSTAKVIRNNENILPPAKEIFFHADVHTSDEGFTLSILDKESLAFDEVYQFIQQQVSHWNTLLEHNEDFTIDSIGHFSFDDHKQLSFSGERLDDLSPDYFGLEMISLSPLQKQSAHSSSTERGSDDKLNKAILWIFLVLIPLCGLIGAGLLFATKFSGDKSLNDISVKKGTHSIEDKEEAPEKASEEVPKPIIDTLIDVNKEQALPSSYPN</sequence>
<dbReference type="InterPro" id="IPR041268">
    <property type="entry name" value="HU-CCDC81_bac_2"/>
</dbReference>
<accession>A0A6P1QTD1</accession>
<dbReference type="Pfam" id="PF18174">
    <property type="entry name" value="HU-CCDC81_bac_1"/>
    <property type="match status" value="1"/>
</dbReference>
<proteinExistence type="predicted"/>
<dbReference type="AlphaFoldDB" id="A0A6P1QTD1"/>
<evidence type="ECO:0000256" key="1">
    <source>
        <dbReference type="ARBA" id="ARBA00023125"/>
    </source>
</evidence>
<dbReference type="Pfam" id="PF18175">
    <property type="entry name" value="HU-CCDC81_bac_2"/>
    <property type="match status" value="1"/>
</dbReference>
<dbReference type="Proteomes" id="UP000464318">
    <property type="component" value="Chromosome"/>
</dbReference>
<keyword evidence="5" id="KW-1185">Reference proteome</keyword>
<evidence type="ECO:0000313" key="5">
    <source>
        <dbReference type="Proteomes" id="UP000464318"/>
    </source>
</evidence>